<comment type="caution">
    <text evidence="5">The sequence shown here is derived from an EMBL/GenBank/DDBJ whole genome shotgun (WGS) entry which is preliminary data.</text>
</comment>
<evidence type="ECO:0000313" key="6">
    <source>
        <dbReference type="Proteomes" id="UP001500831"/>
    </source>
</evidence>
<evidence type="ECO:0000256" key="3">
    <source>
        <dbReference type="ARBA" id="ARBA00022842"/>
    </source>
</evidence>
<name>A0ABP6IP71_9ACTN</name>
<proteinExistence type="predicted"/>
<dbReference type="PANTHER" id="PTHR43046">
    <property type="entry name" value="GDP-MANNOSE MANNOSYL HYDROLASE"/>
    <property type="match status" value="1"/>
</dbReference>
<sequence>MPPATFTVMAMDESPAVLIDPYAASLPRKWMGASVLLRNAAGEVLLVDPVYKPEFEMPGGSIDQGESPQAAARREVAEELALDRPVGRLLVVDWVPPRPGWPHDGMIFMYDGGVLDEEEIAAIRLQEEELAGWVFASPEQVPTLVPAVPARRIAAGLRVVGGGATISMEDGYVR</sequence>
<protein>
    <recommendedName>
        <fullName evidence="4">Nudix hydrolase domain-containing protein</fullName>
    </recommendedName>
</protein>
<dbReference type="Gene3D" id="3.90.79.10">
    <property type="entry name" value="Nucleoside Triphosphate Pyrophosphohydrolase"/>
    <property type="match status" value="1"/>
</dbReference>
<evidence type="ECO:0000256" key="2">
    <source>
        <dbReference type="ARBA" id="ARBA00022801"/>
    </source>
</evidence>
<comment type="cofactor">
    <cofactor evidence="1">
        <name>Mg(2+)</name>
        <dbReference type="ChEBI" id="CHEBI:18420"/>
    </cofactor>
</comment>
<keyword evidence="2" id="KW-0378">Hydrolase</keyword>
<reference evidence="6" key="1">
    <citation type="journal article" date="2019" name="Int. J. Syst. Evol. Microbiol.">
        <title>The Global Catalogue of Microorganisms (GCM) 10K type strain sequencing project: providing services to taxonomists for standard genome sequencing and annotation.</title>
        <authorList>
            <consortium name="The Broad Institute Genomics Platform"/>
            <consortium name="The Broad Institute Genome Sequencing Center for Infectious Disease"/>
            <person name="Wu L."/>
            <person name="Ma J."/>
        </authorList>
    </citation>
    <scope>NUCLEOTIDE SEQUENCE [LARGE SCALE GENOMIC DNA]</scope>
    <source>
        <strain evidence="6">JCM 6242</strain>
    </source>
</reference>
<evidence type="ECO:0000313" key="5">
    <source>
        <dbReference type="EMBL" id="GAA2900800.1"/>
    </source>
</evidence>
<dbReference type="PROSITE" id="PS51462">
    <property type="entry name" value="NUDIX"/>
    <property type="match status" value="1"/>
</dbReference>
<evidence type="ECO:0000259" key="4">
    <source>
        <dbReference type="PROSITE" id="PS51462"/>
    </source>
</evidence>
<evidence type="ECO:0000256" key="1">
    <source>
        <dbReference type="ARBA" id="ARBA00001946"/>
    </source>
</evidence>
<dbReference type="InterPro" id="IPR015797">
    <property type="entry name" value="NUDIX_hydrolase-like_dom_sf"/>
</dbReference>
<dbReference type="InterPro" id="IPR000086">
    <property type="entry name" value="NUDIX_hydrolase_dom"/>
</dbReference>
<dbReference type="SUPFAM" id="SSF55811">
    <property type="entry name" value="Nudix"/>
    <property type="match status" value="1"/>
</dbReference>
<keyword evidence="6" id="KW-1185">Reference proteome</keyword>
<gene>
    <name evidence="5" type="ORF">GCM10010517_66500</name>
</gene>
<dbReference type="Proteomes" id="UP001500831">
    <property type="component" value="Unassembled WGS sequence"/>
</dbReference>
<keyword evidence="3" id="KW-0460">Magnesium</keyword>
<dbReference type="EMBL" id="BAAAVI010000069">
    <property type="protein sequence ID" value="GAA2900800.1"/>
    <property type="molecule type" value="Genomic_DNA"/>
</dbReference>
<accession>A0ABP6IP71</accession>
<dbReference type="PANTHER" id="PTHR43046:SF12">
    <property type="entry name" value="GDP-MANNOSE MANNOSYL HYDROLASE"/>
    <property type="match status" value="1"/>
</dbReference>
<dbReference type="CDD" id="cd18876">
    <property type="entry name" value="NUDIX_Hydrolase"/>
    <property type="match status" value="1"/>
</dbReference>
<dbReference type="Pfam" id="PF00293">
    <property type="entry name" value="NUDIX"/>
    <property type="match status" value="1"/>
</dbReference>
<feature type="domain" description="Nudix hydrolase" evidence="4">
    <location>
        <begin position="28"/>
        <end position="159"/>
    </location>
</feature>
<organism evidence="5 6">
    <name type="scientific">Streptosporangium fragile</name>
    <dbReference type="NCBI Taxonomy" id="46186"/>
    <lineage>
        <taxon>Bacteria</taxon>
        <taxon>Bacillati</taxon>
        <taxon>Actinomycetota</taxon>
        <taxon>Actinomycetes</taxon>
        <taxon>Streptosporangiales</taxon>
        <taxon>Streptosporangiaceae</taxon>
        <taxon>Streptosporangium</taxon>
    </lineage>
</organism>